<dbReference type="RefSeq" id="WP_014126569.1">
    <property type="nucleotide sequence ID" value="NC_016070.1"/>
</dbReference>
<dbReference type="HOGENOM" id="CLU_2366387_0_0_2"/>
<dbReference type="Proteomes" id="UP000002654">
    <property type="component" value="Chromosome"/>
</dbReference>
<protein>
    <submittedName>
        <fullName evidence="1">Uncharacterized protein</fullName>
    </submittedName>
</protein>
<organism evidence="1 2">
    <name type="scientific">Thermoproteus tenax (strain ATCC 35583 / DSM 2078 / JCM 9277 / NBRC 100435 / Kra 1)</name>
    <dbReference type="NCBI Taxonomy" id="768679"/>
    <lineage>
        <taxon>Archaea</taxon>
        <taxon>Thermoproteota</taxon>
        <taxon>Thermoprotei</taxon>
        <taxon>Thermoproteales</taxon>
        <taxon>Thermoproteaceae</taxon>
        <taxon>Thermoproteus</taxon>
    </lineage>
</organism>
<proteinExistence type="predicted"/>
<dbReference type="EMBL" id="FN869859">
    <property type="protein sequence ID" value="CCC81312.1"/>
    <property type="molecule type" value="Genomic_DNA"/>
</dbReference>
<dbReference type="KEGG" id="ttn:TTX_0652"/>
<reference evidence="1 2" key="1">
    <citation type="journal article" date="2011" name="PLoS ONE">
        <title>The complete genome sequence of Thermoproteus tenax: a physiologically versatile member of the Crenarchaeota.</title>
        <authorList>
            <person name="Siebers B."/>
            <person name="Zaparty M."/>
            <person name="Raddatz G."/>
            <person name="Tjaden B."/>
            <person name="Albers S.V."/>
            <person name="Bell S.D."/>
            <person name="Blombach F."/>
            <person name="Kletzin A."/>
            <person name="Kyrpides N."/>
            <person name="Lanz C."/>
            <person name="Plagens A."/>
            <person name="Rampp M."/>
            <person name="Rosinus A."/>
            <person name="von Jan M."/>
            <person name="Makarova K.S."/>
            <person name="Klenk H.P."/>
            <person name="Schuster S.C."/>
            <person name="Hensel R."/>
        </authorList>
    </citation>
    <scope>NUCLEOTIDE SEQUENCE [LARGE SCALE GENOMIC DNA]</scope>
    <source>
        <strain evidence="2">ATCC 35583 / DSM 2078 / JCM 9277 / NBRC 100435 / Kra 1</strain>
    </source>
</reference>
<name>G4RP18_THETK</name>
<keyword evidence="2" id="KW-1185">Reference proteome</keyword>
<dbReference type="AlphaFoldDB" id="G4RP18"/>
<dbReference type="PaxDb" id="768679-TTX_0652"/>
<dbReference type="eggNOG" id="arCOG07746">
    <property type="taxonomic scope" value="Archaea"/>
</dbReference>
<evidence type="ECO:0000313" key="2">
    <source>
        <dbReference type="Proteomes" id="UP000002654"/>
    </source>
</evidence>
<sequence length="95" mass="11174">MELGIQLAYLRRFPPDKRMEVLRRRERRGLAFNMSMLERSGLPGPHKARILRTYLKVAAYVHPTTRAMSDNIDEELERRALESIHLIFKAVVKNK</sequence>
<evidence type="ECO:0000313" key="1">
    <source>
        <dbReference type="EMBL" id="CCC81312.1"/>
    </source>
</evidence>
<dbReference type="OrthoDB" id="381091at2157"/>
<gene>
    <name evidence="1" type="ordered locus">TTX_0652</name>
</gene>
<dbReference type="STRING" id="768679.TTX_0652"/>
<accession>G4RP18</accession>
<dbReference type="PATRIC" id="fig|768679.9.peg.665"/>
<dbReference type="GeneID" id="11263648"/>